<evidence type="ECO:0000313" key="1">
    <source>
        <dbReference type="Proteomes" id="UP000504606"/>
    </source>
</evidence>
<evidence type="ECO:0000313" key="2">
    <source>
        <dbReference type="RefSeq" id="XP_052131660.1"/>
    </source>
</evidence>
<organism evidence="1 2">
    <name type="scientific">Frankliniella occidentalis</name>
    <name type="common">Western flower thrips</name>
    <name type="synonym">Euthrips occidentalis</name>
    <dbReference type="NCBI Taxonomy" id="133901"/>
    <lineage>
        <taxon>Eukaryota</taxon>
        <taxon>Metazoa</taxon>
        <taxon>Ecdysozoa</taxon>
        <taxon>Arthropoda</taxon>
        <taxon>Hexapoda</taxon>
        <taxon>Insecta</taxon>
        <taxon>Pterygota</taxon>
        <taxon>Neoptera</taxon>
        <taxon>Paraneoptera</taxon>
        <taxon>Thysanoptera</taxon>
        <taxon>Terebrantia</taxon>
        <taxon>Thripoidea</taxon>
        <taxon>Thripidae</taxon>
        <taxon>Frankliniella</taxon>
    </lineage>
</organism>
<dbReference type="InterPro" id="IPR032675">
    <property type="entry name" value="LRR_dom_sf"/>
</dbReference>
<dbReference type="RefSeq" id="XP_052131660.1">
    <property type="nucleotide sequence ID" value="XM_052275700.1"/>
</dbReference>
<dbReference type="KEGG" id="foc:127751717"/>
<accession>A0A9C6X9D6</accession>
<reference evidence="2" key="1">
    <citation type="submission" date="2025-08" db="UniProtKB">
        <authorList>
            <consortium name="RefSeq"/>
        </authorList>
    </citation>
    <scope>IDENTIFICATION</scope>
    <source>
        <tissue evidence="2">Whole organism</tissue>
    </source>
</reference>
<dbReference type="Proteomes" id="UP000504606">
    <property type="component" value="Unplaced"/>
</dbReference>
<dbReference type="AlphaFoldDB" id="A0A9C6X9D6"/>
<dbReference type="Gene3D" id="3.80.10.10">
    <property type="entry name" value="Ribonuclease Inhibitor"/>
    <property type="match status" value="1"/>
</dbReference>
<keyword evidence="1" id="KW-1185">Reference proteome</keyword>
<name>A0A9C6X9D6_FRAOC</name>
<proteinExistence type="predicted"/>
<protein>
    <submittedName>
        <fullName evidence="2">Uncharacterized protein LOC127751717</fullName>
    </submittedName>
</protein>
<sequence length="413" mass="45968">MIENDGAPPRKKARTEEPEVQQLRRGVEAGRKVVEVLRLVVPKAVEALNRQLDSSVAQLRQVEEALELQVQRAAAGAEGSDPVAEQLQLAVQLEDSLRLLTANKCSVVAEEEDGAAWRASAPLGGFSDILRLLLLQLRADGQLEKVDVAAFPDTSGVFVGPPIISVLETTENDFKDGQFKVNDILLNQPRWRNTRSLKCSHGDGLEELLRVVAPQLEELQITGKCKVQSMVEVERMTTLKRLAVTCVDDKSLEYPDLPLQLEELKITFPKENQMRCLERMSRLRSLEVNDYKGPNLTFAPSQHTALRWLSVALNARRKDTMMSLIRAYASSVQHLCIYCSVSDSRKQSFYYPDLGEDLAACGLRALRRLFLVRPAIDPCTEQVAGCLLQCQTIGRSLPAHVQVVCRKCNVPAS</sequence>
<gene>
    <name evidence="2" type="primary">LOC127751717</name>
</gene>
<dbReference type="GeneID" id="127751717"/>